<dbReference type="PANTHER" id="PTHR43277:SF4">
    <property type="entry name" value="ARGININE DECARBOXYLASE"/>
    <property type="match status" value="1"/>
</dbReference>
<dbReference type="PROSITE" id="PS00703">
    <property type="entry name" value="OKR_DC_1"/>
    <property type="match status" value="1"/>
</dbReference>
<dbReference type="Pfam" id="PF01276">
    <property type="entry name" value="OKR_DC_1"/>
    <property type="match status" value="1"/>
</dbReference>
<dbReference type="OrthoDB" id="9815233at2"/>
<dbReference type="AlphaFoldDB" id="A0A285HFL2"/>
<evidence type="ECO:0000256" key="1">
    <source>
        <dbReference type="ARBA" id="ARBA00001933"/>
    </source>
</evidence>
<dbReference type="InterPro" id="IPR000310">
    <property type="entry name" value="Orn/Lys/Arg_deCO2ase_major_dom"/>
</dbReference>
<dbReference type="GO" id="GO:0016831">
    <property type="term" value="F:carboxy-lyase activity"/>
    <property type="evidence" value="ECO:0007669"/>
    <property type="project" value="UniProtKB-KW"/>
</dbReference>
<reference evidence="8" key="1">
    <citation type="submission" date="2017-09" db="EMBL/GenBank/DDBJ databases">
        <authorList>
            <person name="Varghese N."/>
            <person name="Submissions S."/>
        </authorList>
    </citation>
    <scope>NUCLEOTIDE SEQUENCE [LARGE SCALE GENOMIC DNA]</scope>
    <source>
        <strain evidence="8">MSL47</strain>
    </source>
</reference>
<evidence type="ECO:0000313" key="8">
    <source>
        <dbReference type="Proteomes" id="UP000219573"/>
    </source>
</evidence>
<comment type="similarity">
    <text evidence="2">Belongs to the Orn/Lys/Arg decarboxylase class-I family.</text>
</comment>
<organism evidence="7 8">
    <name type="scientific">Orenia metallireducens</name>
    <dbReference type="NCBI Taxonomy" id="1413210"/>
    <lineage>
        <taxon>Bacteria</taxon>
        <taxon>Bacillati</taxon>
        <taxon>Bacillota</taxon>
        <taxon>Clostridia</taxon>
        <taxon>Halanaerobiales</taxon>
        <taxon>Halobacteroidaceae</taxon>
        <taxon>Orenia</taxon>
    </lineage>
</organism>
<dbReference type="InterPro" id="IPR008286">
    <property type="entry name" value="Prn/Lys/Arg_de-COase_C"/>
</dbReference>
<dbReference type="CDD" id="cd00615">
    <property type="entry name" value="Orn_deC_like"/>
    <property type="match status" value="1"/>
</dbReference>
<keyword evidence="4" id="KW-0663">Pyridoxal phosphate</keyword>
<feature type="domain" description="Orn/Lys/Arg decarboxylases family 1 pyridoxal-P attachment site" evidence="6">
    <location>
        <begin position="222"/>
        <end position="236"/>
    </location>
</feature>
<dbReference type="Gene3D" id="3.40.640.10">
    <property type="entry name" value="Type I PLP-dependent aspartate aminotransferase-like (Major domain)"/>
    <property type="match status" value="1"/>
</dbReference>
<keyword evidence="8" id="KW-1185">Reference proteome</keyword>
<dbReference type="Gene3D" id="3.90.100.10">
    <property type="entry name" value="Orn/Lys/Arg decarboxylase, C-terminal domain"/>
    <property type="match status" value="1"/>
</dbReference>
<dbReference type="InterPro" id="IPR015424">
    <property type="entry name" value="PyrdxlP-dep_Trfase"/>
</dbReference>
<accession>A0A285HFL2</accession>
<protein>
    <submittedName>
        <fullName evidence="7">Arginine decarboxylase</fullName>
    </submittedName>
</protein>
<evidence type="ECO:0000256" key="2">
    <source>
        <dbReference type="ARBA" id="ARBA00010671"/>
    </source>
</evidence>
<proteinExistence type="inferred from homology"/>
<dbReference type="InterPro" id="IPR015421">
    <property type="entry name" value="PyrdxlP-dep_Trfase_major"/>
</dbReference>
<dbReference type="InterPro" id="IPR052357">
    <property type="entry name" value="Orn_Lys_Arg_decarboxylase-I"/>
</dbReference>
<name>A0A285HFL2_9FIRM</name>
<dbReference type="Pfam" id="PF03711">
    <property type="entry name" value="OKR_DC_1_C"/>
    <property type="match status" value="1"/>
</dbReference>
<sequence length="484" mass="53902">MELDQSRTPLFSAIKMIEAKGITPFDVPGHKRGKGLKELKEHLGEQVFEMDINAMVELDNIFNPSGVIKEAEELAADLYGAEKSFFLVNGTTSGLQTMIMTLCKTGKKIILPRNVHRSITAGLILSGAVPIYLKPEYNNQLGIAMGVTPENVEKTIKENPETEVLLLTNPTYYGVTSNIKKIIEIAHSHGLYVIVDQAHGSHFRFHKDLPLCALEAGADMIAMSLHKTGGSLTQSSLLMVNNKSIDADIVRTYLNLIQTTSPSHILLSSIDVARKQLALEGNKLLEQVLEVSRYAREKINNLESFYAFGPDLLGNAGVFAFDESKLGIYVKELGLTGYEVRDILYYEYNIQIEMADLYNILCIISLGDDYKSIDRLINALEDIKEKHCKAAYDQFFEKELIIPEVIVSPRDAFYSRKKVVNLEDSIGEISGESVMAYPPGIPIIAPGERITEEIIEYINLLKEQNSSMQGPVDPLLNQIRVLGF</sequence>
<comment type="cofactor">
    <cofactor evidence="1">
        <name>pyridoxal 5'-phosphate</name>
        <dbReference type="ChEBI" id="CHEBI:597326"/>
    </cofactor>
</comment>
<keyword evidence="3" id="KW-0210">Decarboxylase</keyword>
<evidence type="ECO:0000259" key="6">
    <source>
        <dbReference type="PROSITE" id="PS00703"/>
    </source>
</evidence>
<dbReference type="InterPro" id="IPR036633">
    <property type="entry name" value="Prn/Lys/Arg_de-COase_C_sf"/>
</dbReference>
<dbReference type="EMBL" id="OBDZ01000017">
    <property type="protein sequence ID" value="SNY33501.1"/>
    <property type="molecule type" value="Genomic_DNA"/>
</dbReference>
<dbReference type="PANTHER" id="PTHR43277">
    <property type="entry name" value="ARGININE DECARBOXYLASE"/>
    <property type="match status" value="1"/>
</dbReference>
<evidence type="ECO:0000256" key="5">
    <source>
        <dbReference type="ARBA" id="ARBA00023239"/>
    </source>
</evidence>
<gene>
    <name evidence="7" type="ORF">SAMN06265827_11727</name>
</gene>
<dbReference type="SUPFAM" id="SSF53383">
    <property type="entry name" value="PLP-dependent transferases"/>
    <property type="match status" value="1"/>
</dbReference>
<evidence type="ECO:0000256" key="3">
    <source>
        <dbReference type="ARBA" id="ARBA00022793"/>
    </source>
</evidence>
<dbReference type="SUPFAM" id="SSF55904">
    <property type="entry name" value="Ornithine decarboxylase C-terminal domain"/>
    <property type="match status" value="1"/>
</dbReference>
<evidence type="ECO:0000256" key="4">
    <source>
        <dbReference type="ARBA" id="ARBA00022898"/>
    </source>
</evidence>
<evidence type="ECO:0000313" key="7">
    <source>
        <dbReference type="EMBL" id="SNY33501.1"/>
    </source>
</evidence>
<keyword evidence="5" id="KW-0456">Lyase</keyword>
<dbReference type="Proteomes" id="UP000219573">
    <property type="component" value="Unassembled WGS sequence"/>
</dbReference>
<dbReference type="RefSeq" id="WP_097018328.1">
    <property type="nucleotide sequence ID" value="NZ_OBDZ01000017.1"/>
</dbReference>